<dbReference type="EMBL" id="JAALLT010000002">
    <property type="protein sequence ID" value="NGP76639.1"/>
    <property type="molecule type" value="Genomic_DNA"/>
</dbReference>
<gene>
    <name evidence="2" type="ORF">G3570_08340</name>
</gene>
<evidence type="ECO:0000313" key="2">
    <source>
        <dbReference type="EMBL" id="NGP76639.1"/>
    </source>
</evidence>
<keyword evidence="1" id="KW-0472">Membrane</keyword>
<feature type="transmembrane region" description="Helical" evidence="1">
    <location>
        <begin position="7"/>
        <end position="28"/>
    </location>
</feature>
<evidence type="ECO:0000256" key="1">
    <source>
        <dbReference type="SAM" id="Phobius"/>
    </source>
</evidence>
<protein>
    <submittedName>
        <fullName evidence="2">Uncharacterized protein</fullName>
    </submittedName>
</protein>
<keyword evidence="1" id="KW-1133">Transmembrane helix</keyword>
<name>A0A6M1SNK9_9BACT</name>
<keyword evidence="1" id="KW-0812">Transmembrane</keyword>
<dbReference type="AlphaFoldDB" id="A0A6M1SNK9"/>
<dbReference type="Proteomes" id="UP000473278">
    <property type="component" value="Unassembled WGS sequence"/>
</dbReference>
<evidence type="ECO:0000313" key="3">
    <source>
        <dbReference type="Proteomes" id="UP000473278"/>
    </source>
</evidence>
<reference evidence="2 3" key="1">
    <citation type="submission" date="2020-02" db="EMBL/GenBank/DDBJ databases">
        <title>Balneolaceae bacterium YR4-1, complete genome.</title>
        <authorList>
            <person name="Li Y."/>
            <person name="Wu S."/>
        </authorList>
    </citation>
    <scope>NUCLEOTIDE SEQUENCE [LARGE SCALE GENOMIC DNA]</scope>
    <source>
        <strain evidence="2 3">YR4-1</strain>
    </source>
</reference>
<proteinExistence type="predicted"/>
<sequence length="111" mass="13282">MPEIKNAIFELVALLIVIPLSYVLAYFVKRFTSDTYEDEVLKLFSFYWNGEPEDEIYAWMKVRYILESREDAQKKIQYVNRKIEHLNKQPLYGSWEVNSRGELLSDEHLSE</sequence>
<comment type="caution">
    <text evidence="2">The sequence shown here is derived from an EMBL/GenBank/DDBJ whole genome shotgun (WGS) entry which is preliminary data.</text>
</comment>
<keyword evidence="3" id="KW-1185">Reference proteome</keyword>
<accession>A0A6M1SNK9</accession>
<organism evidence="2 3">
    <name type="scientific">Halalkalibaculum roseum</name>
    <dbReference type="NCBI Taxonomy" id="2709311"/>
    <lineage>
        <taxon>Bacteria</taxon>
        <taxon>Pseudomonadati</taxon>
        <taxon>Balneolota</taxon>
        <taxon>Balneolia</taxon>
        <taxon>Balneolales</taxon>
        <taxon>Balneolaceae</taxon>
        <taxon>Halalkalibaculum</taxon>
    </lineage>
</organism>
<dbReference type="RefSeq" id="WP_165141153.1">
    <property type="nucleotide sequence ID" value="NZ_JAALLT010000002.1"/>
</dbReference>